<reference evidence="11" key="2">
    <citation type="submission" date="2025-08" db="UniProtKB">
        <authorList>
            <consortium name="RefSeq"/>
        </authorList>
    </citation>
    <scope>IDENTIFICATION</scope>
    <source>
        <tissue evidence="11">Leaves</tissue>
    </source>
</reference>
<keyword evidence="3" id="KW-0134">Cell wall</keyword>
<evidence type="ECO:0000256" key="9">
    <source>
        <dbReference type="RuleBase" id="RU361169"/>
    </source>
</evidence>
<evidence type="ECO:0000256" key="1">
    <source>
        <dbReference type="ARBA" id="ARBA00004191"/>
    </source>
</evidence>
<dbReference type="PANTHER" id="PTHR31375">
    <property type="match status" value="1"/>
</dbReference>
<evidence type="ECO:0000256" key="2">
    <source>
        <dbReference type="ARBA" id="ARBA00008834"/>
    </source>
</evidence>
<dbReference type="AlphaFoldDB" id="A0A6P6U7J1"/>
<dbReference type="GeneID" id="113708300"/>
<keyword evidence="7" id="KW-0961">Cell wall biogenesis/degradation</keyword>
<dbReference type="InterPro" id="IPR011050">
    <property type="entry name" value="Pectin_lyase_fold/virulence"/>
</dbReference>
<protein>
    <submittedName>
        <fullName evidence="11">Exopolygalacturonase-like</fullName>
    </submittedName>
</protein>
<evidence type="ECO:0000256" key="7">
    <source>
        <dbReference type="ARBA" id="ARBA00023316"/>
    </source>
</evidence>
<comment type="similarity">
    <text evidence="2 9">Belongs to the glycosyl hydrolase 28 family.</text>
</comment>
<dbReference type="Pfam" id="PF00295">
    <property type="entry name" value="Glyco_hydro_28"/>
    <property type="match status" value="1"/>
</dbReference>
<evidence type="ECO:0000256" key="3">
    <source>
        <dbReference type="ARBA" id="ARBA00022512"/>
    </source>
</evidence>
<dbReference type="RefSeq" id="XP_027086563.2">
    <property type="nucleotide sequence ID" value="XM_027230762.2"/>
</dbReference>
<feature type="active site" evidence="8">
    <location>
        <position position="259"/>
    </location>
</feature>
<evidence type="ECO:0000256" key="8">
    <source>
        <dbReference type="PROSITE-ProRule" id="PRU10052"/>
    </source>
</evidence>
<keyword evidence="10" id="KW-1185">Reference proteome</keyword>
<dbReference type="GO" id="GO:0003676">
    <property type="term" value="F:nucleic acid binding"/>
    <property type="evidence" value="ECO:0007669"/>
    <property type="project" value="InterPro"/>
</dbReference>
<organism evidence="10 11">
    <name type="scientific">Coffea arabica</name>
    <name type="common">Arabian coffee</name>
    <dbReference type="NCBI Taxonomy" id="13443"/>
    <lineage>
        <taxon>Eukaryota</taxon>
        <taxon>Viridiplantae</taxon>
        <taxon>Streptophyta</taxon>
        <taxon>Embryophyta</taxon>
        <taxon>Tracheophyta</taxon>
        <taxon>Spermatophyta</taxon>
        <taxon>Magnoliopsida</taxon>
        <taxon>eudicotyledons</taxon>
        <taxon>Gunneridae</taxon>
        <taxon>Pentapetalae</taxon>
        <taxon>asterids</taxon>
        <taxon>lamiids</taxon>
        <taxon>Gentianales</taxon>
        <taxon>Rubiaceae</taxon>
        <taxon>Ixoroideae</taxon>
        <taxon>Gardenieae complex</taxon>
        <taxon>Bertiereae - Coffeeae clade</taxon>
        <taxon>Coffeeae</taxon>
        <taxon>Coffea</taxon>
    </lineage>
</organism>
<dbReference type="GO" id="GO:0071555">
    <property type="term" value="P:cell wall organization"/>
    <property type="evidence" value="ECO:0007669"/>
    <property type="project" value="UniProtKB-KW"/>
</dbReference>
<gene>
    <name evidence="11" type="primary">LOC113708300</name>
</gene>
<name>A0A6P6U7J1_COFAR</name>
<proteinExistence type="inferred from homology"/>
<dbReference type="Proteomes" id="UP001652660">
    <property type="component" value="Chromosome 11e"/>
</dbReference>
<keyword evidence="4" id="KW-0964">Secreted</keyword>
<dbReference type="InterPro" id="IPR006626">
    <property type="entry name" value="PbH1"/>
</dbReference>
<comment type="subcellular location">
    <subcellularLocation>
        <location evidence="1">Secreted</location>
        <location evidence="1">Cell wall</location>
    </subcellularLocation>
</comment>
<dbReference type="SUPFAM" id="SSF51126">
    <property type="entry name" value="Pectin lyase-like"/>
    <property type="match status" value="1"/>
</dbReference>
<keyword evidence="6 9" id="KW-0326">Glycosidase</keyword>
<evidence type="ECO:0000256" key="6">
    <source>
        <dbReference type="ARBA" id="ARBA00023295"/>
    </source>
</evidence>
<dbReference type="Gene3D" id="2.160.20.10">
    <property type="entry name" value="Single-stranded right-handed beta-helix, Pectin lyase-like"/>
    <property type="match status" value="1"/>
</dbReference>
<dbReference type="GO" id="GO:0005975">
    <property type="term" value="P:carbohydrate metabolic process"/>
    <property type="evidence" value="ECO:0007669"/>
    <property type="project" value="InterPro"/>
</dbReference>
<dbReference type="InterPro" id="IPR000743">
    <property type="entry name" value="Glyco_hydro_28"/>
</dbReference>
<sequence>MQLEAQYISQNSRIMASRLAFCIAIVLIFLWSVADAFVYSPPKIFNVVNYGARADGNTDDSQAFLRAWSDACQWKGSSTVLIPGGTYMLHSITFSGPCLGEMTFFIRGTLKAPTIPALFFTDTWIGFHSVDNLTVTGSGYLDGQGASAWHYNDCFKNSQCLPLPSSLRFDFIRNSKIQYLSSINSKKVHINLFACNNIDISYVRVSAPENSPNTDGIHIGASTNIKISRVSIGTGDDCISMVSGSQNIDISEVICGPGHGISIGSLGKGSQNQNVMGISVRNATFWNTENGVRIKTWSPSWSSLTSNISFQNIIMKNVGNPIIIDQKYCPHCPPSGGESVSKVQIRDVEFNDISGTSSSKVALSLQCSKLVPCQNVKLVDIDLAYKGLGVLAIASCSNVIGTSYGIQNPGGCL</sequence>
<evidence type="ECO:0000313" key="10">
    <source>
        <dbReference type="Proteomes" id="UP001652660"/>
    </source>
</evidence>
<accession>A0A6P6U7J1</accession>
<dbReference type="PROSITE" id="PS00502">
    <property type="entry name" value="POLYGALACTURONASE"/>
    <property type="match status" value="1"/>
</dbReference>
<dbReference type="InterPro" id="IPR012334">
    <property type="entry name" value="Pectin_lyas_fold"/>
</dbReference>
<dbReference type="GO" id="GO:0008270">
    <property type="term" value="F:zinc ion binding"/>
    <property type="evidence" value="ECO:0007669"/>
    <property type="project" value="InterPro"/>
</dbReference>
<dbReference type="GO" id="GO:0004650">
    <property type="term" value="F:polygalacturonase activity"/>
    <property type="evidence" value="ECO:0007669"/>
    <property type="project" value="InterPro"/>
</dbReference>
<reference evidence="10" key="1">
    <citation type="journal article" date="2025" name="Foods">
        <title>Unveiling the Microbial Signatures of Arabica Coffee Cherries: Insights into Ripeness Specific Diversity, Functional Traits, and Implications for Quality and Safety.</title>
        <authorList>
            <consortium name="RefSeq"/>
            <person name="Tenea G.N."/>
            <person name="Cifuentes V."/>
            <person name="Reyes P."/>
            <person name="Cevallos-Vallejos M."/>
        </authorList>
    </citation>
    <scope>NUCLEOTIDE SEQUENCE [LARGE SCALE GENOMIC DNA]</scope>
</reference>
<keyword evidence="5 9" id="KW-0378">Hydrolase</keyword>
<evidence type="ECO:0000313" key="11">
    <source>
        <dbReference type="RefSeq" id="XP_027086563.2"/>
    </source>
</evidence>
<evidence type="ECO:0000256" key="5">
    <source>
        <dbReference type="ARBA" id="ARBA00022801"/>
    </source>
</evidence>
<evidence type="ECO:0000256" key="4">
    <source>
        <dbReference type="ARBA" id="ARBA00022525"/>
    </source>
</evidence>
<dbReference type="SMART" id="SM00710">
    <property type="entry name" value="PbH1"/>
    <property type="match status" value="5"/>
</dbReference>
<dbReference type="OrthoDB" id="187139at2759"/>